<name>A0A0E0J3A8_ORYNI</name>
<keyword evidence="2" id="KW-1185">Reference proteome</keyword>
<reference evidence="1" key="1">
    <citation type="submission" date="2015-04" db="UniProtKB">
        <authorList>
            <consortium name="EnsemblPlants"/>
        </authorList>
    </citation>
    <scope>IDENTIFICATION</scope>
    <source>
        <strain evidence="1">SL10</strain>
    </source>
</reference>
<evidence type="ECO:0000313" key="1">
    <source>
        <dbReference type="EnsemblPlants" id="ONIVA11G16970.3"/>
    </source>
</evidence>
<dbReference type="EnsemblPlants" id="ONIVA11G16970.3">
    <property type="protein sequence ID" value="ONIVA11G16970.3"/>
    <property type="gene ID" value="ONIVA11G16970"/>
</dbReference>
<dbReference type="Gramene" id="ONIVA11G16970.3">
    <property type="protein sequence ID" value="ONIVA11G16970.3"/>
    <property type="gene ID" value="ONIVA11G16970"/>
</dbReference>
<accession>A0A0E0J3A8</accession>
<sequence length="15" mass="1638">MPPVATTASTGRRHR</sequence>
<dbReference type="Proteomes" id="UP000006591">
    <property type="component" value="Chromosome 11"/>
</dbReference>
<reference evidence="1" key="2">
    <citation type="submission" date="2018-04" db="EMBL/GenBank/DDBJ databases">
        <title>OnivRS2 (Oryza nivara Reference Sequence Version 2).</title>
        <authorList>
            <person name="Zhang J."/>
            <person name="Kudrna D."/>
            <person name="Lee S."/>
            <person name="Talag J."/>
            <person name="Rajasekar S."/>
            <person name="Welchert J."/>
            <person name="Hsing Y.-I."/>
            <person name="Wing R.A."/>
        </authorList>
    </citation>
    <scope>NUCLEOTIDE SEQUENCE [LARGE SCALE GENOMIC DNA]</scope>
    <source>
        <strain evidence="1">SL10</strain>
    </source>
</reference>
<dbReference type="HOGENOM" id="CLU_3434215_0_0_1"/>
<evidence type="ECO:0000313" key="2">
    <source>
        <dbReference type="Proteomes" id="UP000006591"/>
    </source>
</evidence>
<proteinExistence type="predicted"/>
<organism evidence="1">
    <name type="scientific">Oryza nivara</name>
    <name type="common">Indian wild rice</name>
    <name type="synonym">Oryza sativa f. spontanea</name>
    <dbReference type="NCBI Taxonomy" id="4536"/>
    <lineage>
        <taxon>Eukaryota</taxon>
        <taxon>Viridiplantae</taxon>
        <taxon>Streptophyta</taxon>
        <taxon>Embryophyta</taxon>
        <taxon>Tracheophyta</taxon>
        <taxon>Spermatophyta</taxon>
        <taxon>Magnoliopsida</taxon>
        <taxon>Liliopsida</taxon>
        <taxon>Poales</taxon>
        <taxon>Poaceae</taxon>
        <taxon>BOP clade</taxon>
        <taxon>Oryzoideae</taxon>
        <taxon>Oryzeae</taxon>
        <taxon>Oryzinae</taxon>
        <taxon>Oryza</taxon>
    </lineage>
</organism>
<protein>
    <submittedName>
        <fullName evidence="1">Uncharacterized protein</fullName>
    </submittedName>
</protein>